<evidence type="ECO:0000313" key="10">
    <source>
        <dbReference type="EMBL" id="KAL0443341.1"/>
    </source>
</evidence>
<dbReference type="SUPFAM" id="SSF48208">
    <property type="entry name" value="Six-hairpin glycosidases"/>
    <property type="match status" value="1"/>
</dbReference>
<comment type="similarity">
    <text evidence="2">Belongs to the glycosyl hydrolase 9 (cellulase E) family.</text>
</comment>
<dbReference type="Pfam" id="PF00759">
    <property type="entry name" value="Glyco_hydro_9"/>
    <property type="match status" value="1"/>
</dbReference>
<evidence type="ECO:0000256" key="7">
    <source>
        <dbReference type="ARBA" id="ARBA00023295"/>
    </source>
</evidence>
<dbReference type="InterPro" id="IPR001701">
    <property type="entry name" value="Glyco_hydro_9"/>
</dbReference>
<dbReference type="InterPro" id="IPR012341">
    <property type="entry name" value="6hp_glycosidase-like_sf"/>
</dbReference>
<reference evidence="10" key="1">
    <citation type="submission" date="2020-06" db="EMBL/GenBank/DDBJ databases">
        <authorList>
            <person name="Li T."/>
            <person name="Hu X."/>
            <person name="Zhang T."/>
            <person name="Song X."/>
            <person name="Zhang H."/>
            <person name="Dai N."/>
            <person name="Sheng W."/>
            <person name="Hou X."/>
            <person name="Wei L."/>
        </authorList>
    </citation>
    <scope>NUCLEOTIDE SEQUENCE</scope>
    <source>
        <strain evidence="10">KEN1</strain>
        <tissue evidence="10">Leaf</tissue>
    </source>
</reference>
<dbReference type="GO" id="GO:0008810">
    <property type="term" value="F:cellulase activity"/>
    <property type="evidence" value="ECO:0007669"/>
    <property type="project" value="UniProtKB-EC"/>
</dbReference>
<evidence type="ECO:0000256" key="6">
    <source>
        <dbReference type="ARBA" id="ARBA00023277"/>
    </source>
</evidence>
<evidence type="ECO:0000256" key="5">
    <source>
        <dbReference type="ARBA" id="ARBA00023001"/>
    </source>
</evidence>
<organism evidence="10">
    <name type="scientific">Sesamum latifolium</name>
    <dbReference type="NCBI Taxonomy" id="2727402"/>
    <lineage>
        <taxon>Eukaryota</taxon>
        <taxon>Viridiplantae</taxon>
        <taxon>Streptophyta</taxon>
        <taxon>Embryophyta</taxon>
        <taxon>Tracheophyta</taxon>
        <taxon>Spermatophyta</taxon>
        <taxon>Magnoliopsida</taxon>
        <taxon>eudicotyledons</taxon>
        <taxon>Gunneridae</taxon>
        <taxon>Pentapetalae</taxon>
        <taxon>asterids</taxon>
        <taxon>lamiids</taxon>
        <taxon>Lamiales</taxon>
        <taxon>Pedaliaceae</taxon>
        <taxon>Sesamum</taxon>
    </lineage>
</organism>
<keyword evidence="6" id="KW-0119">Carbohydrate metabolism</keyword>
<sequence>MGSVCVSRFLLGIGGLGGGYLWDNVKFGLLAFITMLLGCFEFREIAAAPLKDQMGCFLTLMFYGLSHHSKVASVGSERNVVLRKKLVVVAQVGDGDTDHLCWQRPEDMTTSRRAYKLDEENPGSEVAAETAAWQQPPSCLGNNPHYSTFYWSTHNRGKYDKSIGGAKGYYTSVSGYMDELLWAALWLYKATDSSIYLNYALQNALPFGGITWAISEFSWDVSTPLLR</sequence>
<proteinExistence type="inferred from homology"/>
<name>A0AAW2WRG6_9LAMI</name>
<keyword evidence="5" id="KW-0136">Cellulose degradation</keyword>
<dbReference type="GO" id="GO:0030245">
    <property type="term" value="P:cellulose catabolic process"/>
    <property type="evidence" value="ECO:0007669"/>
    <property type="project" value="UniProtKB-KW"/>
</dbReference>
<evidence type="ECO:0000256" key="1">
    <source>
        <dbReference type="ARBA" id="ARBA00000966"/>
    </source>
</evidence>
<keyword evidence="4" id="KW-0378">Hydrolase</keyword>
<comment type="catalytic activity">
    <reaction evidence="1">
        <text>Endohydrolysis of (1-&gt;4)-beta-D-glucosidic linkages in cellulose, lichenin and cereal beta-D-glucans.</text>
        <dbReference type="EC" id="3.2.1.4"/>
    </reaction>
</comment>
<protein>
    <recommendedName>
        <fullName evidence="3">cellulase</fullName>
        <ecNumber evidence="3">3.2.1.4</ecNumber>
    </recommendedName>
</protein>
<comment type="caution">
    <text evidence="10">The sequence shown here is derived from an EMBL/GenBank/DDBJ whole genome shotgun (WGS) entry which is preliminary data.</text>
</comment>
<evidence type="ECO:0000256" key="8">
    <source>
        <dbReference type="ARBA" id="ARBA00023326"/>
    </source>
</evidence>
<evidence type="ECO:0000259" key="9">
    <source>
        <dbReference type="Pfam" id="PF00759"/>
    </source>
</evidence>
<gene>
    <name evidence="10" type="ORF">Slati_2056800</name>
</gene>
<dbReference type="PANTHER" id="PTHR22298">
    <property type="entry name" value="ENDO-1,4-BETA-GLUCANASE"/>
    <property type="match status" value="1"/>
</dbReference>
<dbReference type="Gene3D" id="1.50.10.10">
    <property type="match status" value="1"/>
</dbReference>
<dbReference type="AlphaFoldDB" id="A0AAW2WRG6"/>
<evidence type="ECO:0000256" key="2">
    <source>
        <dbReference type="ARBA" id="ARBA00007072"/>
    </source>
</evidence>
<keyword evidence="7" id="KW-0326">Glycosidase</keyword>
<dbReference type="InterPro" id="IPR008928">
    <property type="entry name" value="6-hairpin_glycosidase_sf"/>
</dbReference>
<feature type="domain" description="Glycoside hydrolase family 9" evidence="9">
    <location>
        <begin position="23"/>
        <end position="223"/>
    </location>
</feature>
<accession>A0AAW2WRG6</accession>
<evidence type="ECO:0000256" key="3">
    <source>
        <dbReference type="ARBA" id="ARBA00012601"/>
    </source>
</evidence>
<dbReference type="EC" id="3.2.1.4" evidence="3"/>
<keyword evidence="8" id="KW-0624">Polysaccharide degradation</keyword>
<dbReference type="EMBL" id="JACGWN010000007">
    <property type="protein sequence ID" value="KAL0443341.1"/>
    <property type="molecule type" value="Genomic_DNA"/>
</dbReference>
<evidence type="ECO:0000256" key="4">
    <source>
        <dbReference type="ARBA" id="ARBA00022801"/>
    </source>
</evidence>
<reference evidence="10" key="2">
    <citation type="journal article" date="2024" name="Plant">
        <title>Genomic evolution and insights into agronomic trait innovations of Sesamum species.</title>
        <authorList>
            <person name="Miao H."/>
            <person name="Wang L."/>
            <person name="Qu L."/>
            <person name="Liu H."/>
            <person name="Sun Y."/>
            <person name="Le M."/>
            <person name="Wang Q."/>
            <person name="Wei S."/>
            <person name="Zheng Y."/>
            <person name="Lin W."/>
            <person name="Duan Y."/>
            <person name="Cao H."/>
            <person name="Xiong S."/>
            <person name="Wang X."/>
            <person name="Wei L."/>
            <person name="Li C."/>
            <person name="Ma Q."/>
            <person name="Ju M."/>
            <person name="Zhao R."/>
            <person name="Li G."/>
            <person name="Mu C."/>
            <person name="Tian Q."/>
            <person name="Mei H."/>
            <person name="Zhang T."/>
            <person name="Gao T."/>
            <person name="Zhang H."/>
        </authorList>
    </citation>
    <scope>NUCLEOTIDE SEQUENCE</scope>
    <source>
        <strain evidence="10">KEN1</strain>
    </source>
</reference>